<dbReference type="GO" id="GO:0005524">
    <property type="term" value="F:ATP binding"/>
    <property type="evidence" value="ECO:0007669"/>
    <property type="project" value="UniProtKB-KW"/>
</dbReference>
<dbReference type="InterPro" id="IPR003593">
    <property type="entry name" value="AAA+_ATPase"/>
</dbReference>
<gene>
    <name evidence="9" type="ORF">METZ01_LOCUS143227</name>
</gene>
<comment type="subcellular location">
    <subcellularLocation>
        <location evidence="1">Membrane</location>
        <topology evidence="1">Multi-pass membrane protein</topology>
    </subcellularLocation>
</comment>
<dbReference type="Pfam" id="PF00664">
    <property type="entry name" value="ABC_membrane"/>
    <property type="match status" value="1"/>
</dbReference>
<evidence type="ECO:0000259" key="8">
    <source>
        <dbReference type="SMART" id="SM00382"/>
    </source>
</evidence>
<dbReference type="GO" id="GO:0015421">
    <property type="term" value="F:ABC-type oligopeptide transporter activity"/>
    <property type="evidence" value="ECO:0007669"/>
    <property type="project" value="TreeGrafter"/>
</dbReference>
<dbReference type="Gene3D" id="1.20.1560.10">
    <property type="entry name" value="ABC transporter type 1, transmembrane domain"/>
    <property type="match status" value="1"/>
</dbReference>
<dbReference type="InterPro" id="IPR039421">
    <property type="entry name" value="Type_1_exporter"/>
</dbReference>
<keyword evidence="4" id="KW-0067">ATP-binding</keyword>
<keyword evidence="6 7" id="KW-0472">Membrane</keyword>
<feature type="non-terminal residue" evidence="9">
    <location>
        <position position="532"/>
    </location>
</feature>
<dbReference type="InterPro" id="IPR011527">
    <property type="entry name" value="ABC1_TM_dom"/>
</dbReference>
<dbReference type="PANTHER" id="PTHR43394:SF1">
    <property type="entry name" value="ATP-BINDING CASSETTE SUB-FAMILY B MEMBER 10, MITOCHONDRIAL"/>
    <property type="match status" value="1"/>
</dbReference>
<dbReference type="EMBL" id="UINC01021881">
    <property type="protein sequence ID" value="SVA90373.1"/>
    <property type="molecule type" value="Genomic_DNA"/>
</dbReference>
<feature type="transmembrane region" description="Helical" evidence="7">
    <location>
        <begin position="12"/>
        <end position="37"/>
    </location>
</feature>
<keyword evidence="5 7" id="KW-1133">Transmembrane helix</keyword>
<evidence type="ECO:0000256" key="4">
    <source>
        <dbReference type="ARBA" id="ARBA00022840"/>
    </source>
</evidence>
<sequence>MSEIVKRLLLNPFVFAQLLIVSFFVNILALASPIFVMQVLQRYIAYGVSSTLITLVTGVIIAIIFEFLFRNLRHRIARGLDKENHKIKQQVLHRLQSSKTIFGELYKQAKYQSIDRMLQLIENTFSANAIIIILDLPFILIFLVTIFLIHSALGAITLFIILCVMLISLFMSMITSRVTLQTALEQNNEGNIIKNIISQHSIIKLFNYELIFEKIWNQIISVLLPLKKKMQARVHLSISTMQTVVGLTTVAIIGVGATLVVQGELGVGGLIAANILAARALSPLIKYIAFKPNLQIGLQSLNELKNLTNVAEDRIKGSVIEKFKGKVILEKVEFKYPEQKISLFKNISVSISPGQVLVIAGNNGTGKTTLAKLLLGILEPNYGSIRADETLINQLQGPWWRQNIMYLPQEAQFINGSFKVNIFGQKISTKPTEVTNVLTDSGLKEFIDDQQNGIDALLSSGAAELSPGVRKKVALARALTSKGQIVIFDEPTETLDQLGSAQVYQLINKLRQEKKTIIICSSDPYIIKGATA</sequence>
<keyword evidence="2 7" id="KW-0812">Transmembrane</keyword>
<dbReference type="GO" id="GO:0016020">
    <property type="term" value="C:membrane"/>
    <property type="evidence" value="ECO:0007669"/>
    <property type="project" value="UniProtKB-SubCell"/>
</dbReference>
<dbReference type="PANTHER" id="PTHR43394">
    <property type="entry name" value="ATP-DEPENDENT PERMEASE MDL1, MITOCHONDRIAL"/>
    <property type="match status" value="1"/>
</dbReference>
<evidence type="ECO:0000256" key="5">
    <source>
        <dbReference type="ARBA" id="ARBA00022989"/>
    </source>
</evidence>
<feature type="transmembrane region" description="Helical" evidence="7">
    <location>
        <begin position="43"/>
        <end position="69"/>
    </location>
</feature>
<evidence type="ECO:0000256" key="2">
    <source>
        <dbReference type="ARBA" id="ARBA00022692"/>
    </source>
</evidence>
<keyword evidence="3" id="KW-0547">Nucleotide-binding</keyword>
<evidence type="ECO:0000313" key="9">
    <source>
        <dbReference type="EMBL" id="SVA90373.1"/>
    </source>
</evidence>
<evidence type="ECO:0000256" key="7">
    <source>
        <dbReference type="SAM" id="Phobius"/>
    </source>
</evidence>
<dbReference type="Pfam" id="PF00005">
    <property type="entry name" value="ABC_tran"/>
    <property type="match status" value="1"/>
</dbReference>
<feature type="domain" description="AAA+ ATPase" evidence="8">
    <location>
        <begin position="353"/>
        <end position="531"/>
    </location>
</feature>
<dbReference type="SUPFAM" id="SSF90123">
    <property type="entry name" value="ABC transporter transmembrane region"/>
    <property type="match status" value="1"/>
</dbReference>
<evidence type="ECO:0000256" key="6">
    <source>
        <dbReference type="ARBA" id="ARBA00023136"/>
    </source>
</evidence>
<feature type="transmembrane region" description="Helical" evidence="7">
    <location>
        <begin position="155"/>
        <end position="174"/>
    </location>
</feature>
<proteinExistence type="predicted"/>
<dbReference type="GO" id="GO:0016887">
    <property type="term" value="F:ATP hydrolysis activity"/>
    <property type="evidence" value="ECO:0007669"/>
    <property type="project" value="InterPro"/>
</dbReference>
<feature type="transmembrane region" description="Helical" evidence="7">
    <location>
        <begin position="236"/>
        <end position="261"/>
    </location>
</feature>
<protein>
    <recommendedName>
        <fullName evidence="8">AAA+ ATPase domain-containing protein</fullName>
    </recommendedName>
</protein>
<name>A0A381ZNS2_9ZZZZ</name>
<dbReference type="SUPFAM" id="SSF52540">
    <property type="entry name" value="P-loop containing nucleoside triphosphate hydrolases"/>
    <property type="match status" value="1"/>
</dbReference>
<evidence type="ECO:0000256" key="1">
    <source>
        <dbReference type="ARBA" id="ARBA00004141"/>
    </source>
</evidence>
<accession>A0A381ZNS2</accession>
<dbReference type="InterPro" id="IPR036640">
    <property type="entry name" value="ABC1_TM_sf"/>
</dbReference>
<reference evidence="9" key="1">
    <citation type="submission" date="2018-05" db="EMBL/GenBank/DDBJ databases">
        <authorList>
            <person name="Lanie J.A."/>
            <person name="Ng W.-L."/>
            <person name="Kazmierczak K.M."/>
            <person name="Andrzejewski T.M."/>
            <person name="Davidsen T.M."/>
            <person name="Wayne K.J."/>
            <person name="Tettelin H."/>
            <person name="Glass J.I."/>
            <person name="Rusch D."/>
            <person name="Podicherti R."/>
            <person name="Tsui H.-C.T."/>
            <person name="Winkler M.E."/>
        </authorList>
    </citation>
    <scope>NUCLEOTIDE SEQUENCE</scope>
</reference>
<dbReference type="InterPro" id="IPR003439">
    <property type="entry name" value="ABC_transporter-like_ATP-bd"/>
</dbReference>
<dbReference type="AlphaFoldDB" id="A0A381ZNS2"/>
<dbReference type="Gene3D" id="3.40.50.300">
    <property type="entry name" value="P-loop containing nucleotide triphosphate hydrolases"/>
    <property type="match status" value="1"/>
</dbReference>
<feature type="transmembrane region" description="Helical" evidence="7">
    <location>
        <begin position="125"/>
        <end position="149"/>
    </location>
</feature>
<dbReference type="SMART" id="SM00382">
    <property type="entry name" value="AAA"/>
    <property type="match status" value="1"/>
</dbReference>
<organism evidence="9">
    <name type="scientific">marine metagenome</name>
    <dbReference type="NCBI Taxonomy" id="408172"/>
    <lineage>
        <taxon>unclassified sequences</taxon>
        <taxon>metagenomes</taxon>
        <taxon>ecological metagenomes</taxon>
    </lineage>
</organism>
<evidence type="ECO:0000256" key="3">
    <source>
        <dbReference type="ARBA" id="ARBA00022741"/>
    </source>
</evidence>
<dbReference type="InterPro" id="IPR027417">
    <property type="entry name" value="P-loop_NTPase"/>
</dbReference>